<keyword evidence="2" id="KW-1185">Reference proteome</keyword>
<protein>
    <submittedName>
        <fullName evidence="1">Uncharacterized protein</fullName>
    </submittedName>
</protein>
<dbReference type="Proteomes" id="UP000030856">
    <property type="component" value="Unassembled WGS sequence"/>
</dbReference>
<evidence type="ECO:0000313" key="2">
    <source>
        <dbReference type="Proteomes" id="UP000030856"/>
    </source>
</evidence>
<accession>A0A0B0H8Y1</accession>
<comment type="caution">
    <text evidence="1">The sequence shown here is derived from an EMBL/GenBank/DDBJ whole genome shotgun (WGS) entry which is preliminary data.</text>
</comment>
<name>A0A0B0H8Y1_SOVGS</name>
<dbReference type="EMBL" id="JRAA01000001">
    <property type="protein sequence ID" value="KHF26638.1"/>
    <property type="molecule type" value="Genomic_DNA"/>
</dbReference>
<dbReference type="STRING" id="2340.JV46_23550"/>
<proteinExistence type="predicted"/>
<gene>
    <name evidence="1" type="ORF">JV46_23550</name>
</gene>
<dbReference type="AlphaFoldDB" id="A0A0B0H8Y1"/>
<evidence type="ECO:0000313" key="1">
    <source>
        <dbReference type="EMBL" id="KHF26638.1"/>
    </source>
</evidence>
<reference evidence="1 2" key="1">
    <citation type="journal article" date="2014" name="BMC Genomics">
        <title>The genome of the intracellular bacterium of the coastal bivalve, Solemya velum: a blueprint for thriving in and out of symbiosis.</title>
        <authorList>
            <person name="Dmytrenko O."/>
            <person name="Russell S.L."/>
            <person name="Loo W.T."/>
            <person name="Fontanez K.M."/>
            <person name="Liao L."/>
            <person name="Roeselers G."/>
            <person name="Sharma R."/>
            <person name="Stewart F.J."/>
            <person name="Newton I.L."/>
            <person name="Woyke T."/>
            <person name="Wu D."/>
            <person name="Lang J.M."/>
            <person name="Eisen J.A."/>
            <person name="Cavanaugh C.M."/>
        </authorList>
    </citation>
    <scope>NUCLEOTIDE SEQUENCE [LARGE SCALE GENOMIC DNA]</scope>
    <source>
        <strain evidence="1 2">WH</strain>
    </source>
</reference>
<sequence>MIAYIIDYKKSIIYKRLLLVYEQMHYIV</sequence>
<organism evidence="1 2">
    <name type="scientific">Solemya velum gill symbiont</name>
    <dbReference type="NCBI Taxonomy" id="2340"/>
    <lineage>
        <taxon>Bacteria</taxon>
        <taxon>Pseudomonadati</taxon>
        <taxon>Pseudomonadota</taxon>
        <taxon>Gammaproteobacteria</taxon>
        <taxon>sulfur-oxidizing symbionts</taxon>
    </lineage>
</organism>